<evidence type="ECO:0000256" key="1">
    <source>
        <dbReference type="ARBA" id="ARBA00022448"/>
    </source>
</evidence>
<organism evidence="5 6">
    <name type="scientific">Dethiosulfovibrio salsuginis</name>
    <dbReference type="NCBI Taxonomy" id="561720"/>
    <lineage>
        <taxon>Bacteria</taxon>
        <taxon>Thermotogati</taxon>
        <taxon>Synergistota</taxon>
        <taxon>Synergistia</taxon>
        <taxon>Synergistales</taxon>
        <taxon>Dethiosulfovibrionaceae</taxon>
        <taxon>Dethiosulfovibrio</taxon>
    </lineage>
</organism>
<evidence type="ECO:0000259" key="4">
    <source>
        <dbReference type="PROSITE" id="PS50893"/>
    </source>
</evidence>
<dbReference type="GO" id="GO:0005524">
    <property type="term" value="F:ATP binding"/>
    <property type="evidence" value="ECO:0007669"/>
    <property type="project" value="UniProtKB-KW"/>
</dbReference>
<dbReference type="InterPro" id="IPR003439">
    <property type="entry name" value="ABC_transporter-like_ATP-bd"/>
</dbReference>
<sequence length="243" mass="26982">MNLLSVQGLKKDFDGLSVLEDFSLSVARGDFVSLIGPSGCGKSTFFDLLTGAVPPDEGELLWEGCGVPDLSTKAAWMAQTDLLLPWLSAMENSLLPKNNYTLQDRERAVDLFRKLGLGGFEDYLPNRLSGGMRQRTALARTIMFDRELILLDEPLSALDSLTRQGLQGLLVALQKDFGKTIIMITHDVEEALITSDVVVLLSEQPMEVRSIYEIEGEKPRLRDDPYVVALRKEILGLLRGDIR</sequence>
<keyword evidence="1" id="KW-0813">Transport</keyword>
<dbReference type="PANTHER" id="PTHR42788">
    <property type="entry name" value="TAURINE IMPORT ATP-BINDING PROTEIN-RELATED"/>
    <property type="match status" value="1"/>
</dbReference>
<dbReference type="RefSeq" id="WP_085544894.1">
    <property type="nucleotide sequence ID" value="NZ_FXBB01000020.1"/>
</dbReference>
<keyword evidence="6" id="KW-1185">Reference proteome</keyword>
<dbReference type="STRING" id="561720.SAMN06275492_12031"/>
<dbReference type="SMART" id="SM00382">
    <property type="entry name" value="AAA"/>
    <property type="match status" value="1"/>
</dbReference>
<gene>
    <name evidence="5" type="ORF">SAMN06275492_12031</name>
</gene>
<dbReference type="Gene3D" id="3.40.50.300">
    <property type="entry name" value="P-loop containing nucleotide triphosphate hydrolases"/>
    <property type="match status" value="1"/>
</dbReference>
<evidence type="ECO:0000256" key="3">
    <source>
        <dbReference type="ARBA" id="ARBA00022840"/>
    </source>
</evidence>
<dbReference type="EMBL" id="FXBB01000020">
    <property type="protein sequence ID" value="SMG35203.1"/>
    <property type="molecule type" value="Genomic_DNA"/>
</dbReference>
<evidence type="ECO:0000313" key="6">
    <source>
        <dbReference type="Proteomes" id="UP000193355"/>
    </source>
</evidence>
<dbReference type="PANTHER" id="PTHR42788:SF2">
    <property type="entry name" value="ABC TRANSPORTER ATP-BINDING PROTEIN"/>
    <property type="match status" value="1"/>
</dbReference>
<proteinExistence type="predicted"/>
<dbReference type="GO" id="GO:0016887">
    <property type="term" value="F:ATP hydrolysis activity"/>
    <property type="evidence" value="ECO:0007669"/>
    <property type="project" value="InterPro"/>
</dbReference>
<feature type="domain" description="ABC transporter" evidence="4">
    <location>
        <begin position="4"/>
        <end position="228"/>
    </location>
</feature>
<accession>A0A1X7K3C2</accession>
<evidence type="ECO:0000313" key="5">
    <source>
        <dbReference type="EMBL" id="SMG35203.1"/>
    </source>
</evidence>
<dbReference type="OrthoDB" id="9802264at2"/>
<reference evidence="6" key="1">
    <citation type="submission" date="2017-04" db="EMBL/GenBank/DDBJ databases">
        <authorList>
            <person name="Varghese N."/>
            <person name="Submissions S."/>
        </authorList>
    </citation>
    <scope>NUCLEOTIDE SEQUENCE [LARGE SCALE GENOMIC DNA]</scope>
    <source>
        <strain evidence="6">USBA 82</strain>
    </source>
</reference>
<dbReference type="InterPro" id="IPR027417">
    <property type="entry name" value="P-loop_NTPase"/>
</dbReference>
<dbReference type="PROSITE" id="PS50893">
    <property type="entry name" value="ABC_TRANSPORTER_2"/>
    <property type="match status" value="1"/>
</dbReference>
<protein>
    <submittedName>
        <fullName evidence="5">NitT/TauT family transport system ATP-binding protein</fullName>
    </submittedName>
</protein>
<dbReference type="Pfam" id="PF00005">
    <property type="entry name" value="ABC_tran"/>
    <property type="match status" value="1"/>
</dbReference>
<dbReference type="SUPFAM" id="SSF52540">
    <property type="entry name" value="P-loop containing nucleoside triphosphate hydrolases"/>
    <property type="match status" value="1"/>
</dbReference>
<dbReference type="InterPro" id="IPR050166">
    <property type="entry name" value="ABC_transporter_ATP-bind"/>
</dbReference>
<keyword evidence="2" id="KW-0547">Nucleotide-binding</keyword>
<dbReference type="AlphaFoldDB" id="A0A1X7K3C2"/>
<evidence type="ECO:0000256" key="2">
    <source>
        <dbReference type="ARBA" id="ARBA00022741"/>
    </source>
</evidence>
<dbReference type="Proteomes" id="UP000193355">
    <property type="component" value="Unassembled WGS sequence"/>
</dbReference>
<dbReference type="InterPro" id="IPR003593">
    <property type="entry name" value="AAA+_ATPase"/>
</dbReference>
<keyword evidence="3 5" id="KW-0067">ATP-binding</keyword>
<name>A0A1X7K3C2_9BACT</name>